<dbReference type="Proteomes" id="UP001597459">
    <property type="component" value="Unassembled WGS sequence"/>
</dbReference>
<dbReference type="InterPro" id="IPR006665">
    <property type="entry name" value="OmpA-like"/>
</dbReference>
<evidence type="ECO:0000256" key="3">
    <source>
        <dbReference type="ARBA" id="ARBA00023237"/>
    </source>
</evidence>
<evidence type="ECO:0000256" key="2">
    <source>
        <dbReference type="ARBA" id="ARBA00023136"/>
    </source>
</evidence>
<keyword evidence="3" id="KW-0998">Cell outer membrane</keyword>
<reference evidence="7" key="1">
    <citation type="journal article" date="2019" name="Int. J. Syst. Evol. Microbiol.">
        <title>The Global Catalogue of Microorganisms (GCM) 10K type strain sequencing project: providing services to taxonomists for standard genome sequencing and annotation.</title>
        <authorList>
            <consortium name="The Broad Institute Genomics Platform"/>
            <consortium name="The Broad Institute Genome Sequencing Center for Infectious Disease"/>
            <person name="Wu L."/>
            <person name="Ma J."/>
        </authorList>
    </citation>
    <scope>NUCLEOTIDE SEQUENCE [LARGE SCALE GENOMIC DNA]</scope>
    <source>
        <strain evidence="7">KCTC 42423</strain>
    </source>
</reference>
<dbReference type="PANTHER" id="PTHR30329:SF21">
    <property type="entry name" value="LIPOPROTEIN YIAD-RELATED"/>
    <property type="match status" value="1"/>
</dbReference>
<sequence length="234" mass="25239">MNSHKLKYLSVVVALFVSVQFTSCNAIKNASNSQLGGIIGAAGGAVIGGVIGNNIGDDGGELGAVLGGMIGGAVGGFIGNQMDKQAKKIQEEIPTVHVERVAQDIHIVFDENSGVYFKTNQYSLNESSRETIDKLIAVLQEYPKSNILVAGHTDSVGNENSNYILSKNRAESVAKYIISQGVRKERFTVQWHGEAVPKFDNDTPEGRAKNRRVEVTISPSKELVEEAKTSTRDF</sequence>
<feature type="domain" description="OmpA-like" evidence="5">
    <location>
        <begin position="103"/>
        <end position="221"/>
    </location>
</feature>
<comment type="caution">
    <text evidence="6">The sequence shown here is derived from an EMBL/GenBank/DDBJ whole genome shotgun (WGS) entry which is preliminary data.</text>
</comment>
<name>A0ABW5NBX2_9FLAO</name>
<dbReference type="PRINTS" id="PR01023">
    <property type="entry name" value="NAFLGMOTY"/>
</dbReference>
<gene>
    <name evidence="6" type="ORF">ACFSTE_18005</name>
</gene>
<dbReference type="Gene3D" id="3.30.1330.60">
    <property type="entry name" value="OmpA-like domain"/>
    <property type="match status" value="1"/>
</dbReference>
<dbReference type="PRINTS" id="PR01021">
    <property type="entry name" value="OMPADOMAIN"/>
</dbReference>
<evidence type="ECO:0000256" key="4">
    <source>
        <dbReference type="PROSITE-ProRule" id="PRU00473"/>
    </source>
</evidence>
<dbReference type="EMBL" id="JBHULX010000039">
    <property type="protein sequence ID" value="MFD2592736.1"/>
    <property type="molecule type" value="Genomic_DNA"/>
</dbReference>
<protein>
    <submittedName>
        <fullName evidence="6">OmpA family protein</fullName>
    </submittedName>
</protein>
<evidence type="ECO:0000313" key="6">
    <source>
        <dbReference type="EMBL" id="MFD2592736.1"/>
    </source>
</evidence>
<organism evidence="6 7">
    <name type="scientific">Aquimarina hainanensis</name>
    <dbReference type="NCBI Taxonomy" id="1578017"/>
    <lineage>
        <taxon>Bacteria</taxon>
        <taxon>Pseudomonadati</taxon>
        <taxon>Bacteroidota</taxon>
        <taxon>Flavobacteriia</taxon>
        <taxon>Flavobacteriales</taxon>
        <taxon>Flavobacteriaceae</taxon>
        <taxon>Aquimarina</taxon>
    </lineage>
</organism>
<evidence type="ECO:0000256" key="1">
    <source>
        <dbReference type="ARBA" id="ARBA00004442"/>
    </source>
</evidence>
<dbReference type="Pfam" id="PF13488">
    <property type="entry name" value="Gly-zipper_Omp"/>
    <property type="match status" value="1"/>
</dbReference>
<dbReference type="PANTHER" id="PTHR30329">
    <property type="entry name" value="STATOR ELEMENT OF FLAGELLAR MOTOR COMPLEX"/>
    <property type="match status" value="1"/>
</dbReference>
<evidence type="ECO:0000259" key="5">
    <source>
        <dbReference type="PROSITE" id="PS51123"/>
    </source>
</evidence>
<proteinExistence type="predicted"/>
<dbReference type="InterPro" id="IPR039567">
    <property type="entry name" value="Gly-zipper"/>
</dbReference>
<dbReference type="InterPro" id="IPR050330">
    <property type="entry name" value="Bact_OuterMem_StrucFunc"/>
</dbReference>
<dbReference type="InterPro" id="IPR006664">
    <property type="entry name" value="OMP_bac"/>
</dbReference>
<keyword evidence="2 4" id="KW-0472">Membrane</keyword>
<dbReference type="InterPro" id="IPR036737">
    <property type="entry name" value="OmpA-like_sf"/>
</dbReference>
<comment type="subcellular location">
    <subcellularLocation>
        <location evidence="1">Cell outer membrane</location>
    </subcellularLocation>
</comment>
<dbReference type="RefSeq" id="WP_378254811.1">
    <property type="nucleotide sequence ID" value="NZ_JBHSJV010000001.1"/>
</dbReference>
<dbReference type="Pfam" id="PF00691">
    <property type="entry name" value="OmpA"/>
    <property type="match status" value="1"/>
</dbReference>
<accession>A0ABW5NBX2</accession>
<evidence type="ECO:0000313" key="7">
    <source>
        <dbReference type="Proteomes" id="UP001597459"/>
    </source>
</evidence>
<dbReference type="PROSITE" id="PS51123">
    <property type="entry name" value="OMPA_2"/>
    <property type="match status" value="1"/>
</dbReference>
<dbReference type="CDD" id="cd07185">
    <property type="entry name" value="OmpA_C-like"/>
    <property type="match status" value="1"/>
</dbReference>
<keyword evidence="7" id="KW-1185">Reference proteome</keyword>
<dbReference type="SUPFAM" id="SSF103088">
    <property type="entry name" value="OmpA-like"/>
    <property type="match status" value="1"/>
</dbReference>